<feature type="compositionally biased region" description="Low complexity" evidence="12">
    <location>
        <begin position="421"/>
        <end position="433"/>
    </location>
</feature>
<comment type="catalytic activity">
    <reaction evidence="11">
        <text>Na(+)(in) + 2 H(+)(out) = Na(+)(out) + 2 H(+)(in)</text>
        <dbReference type="Rhea" id="RHEA:29251"/>
        <dbReference type="ChEBI" id="CHEBI:15378"/>
        <dbReference type="ChEBI" id="CHEBI:29101"/>
    </reaction>
</comment>
<feature type="transmembrane region" description="Helical" evidence="11">
    <location>
        <begin position="352"/>
        <end position="371"/>
    </location>
</feature>
<comment type="caution">
    <text evidence="14">The sequence shown here is derived from an EMBL/GenBank/DDBJ whole genome shotgun (WGS) entry which is preliminary data.</text>
</comment>
<keyword evidence="8 11" id="KW-0406">Ion transport</keyword>
<feature type="transmembrane region" description="Helical" evidence="11">
    <location>
        <begin position="273"/>
        <end position="302"/>
    </location>
</feature>
<keyword evidence="9 11" id="KW-0472">Membrane</keyword>
<feature type="region of interest" description="Disordered" evidence="12">
    <location>
        <begin position="409"/>
        <end position="451"/>
    </location>
</feature>
<keyword evidence="10 11" id="KW-0739">Sodium transport</keyword>
<dbReference type="NCBIfam" id="TIGR00773">
    <property type="entry name" value="NhaA"/>
    <property type="match status" value="1"/>
</dbReference>
<reference evidence="13 16" key="2">
    <citation type="submission" date="2021-03" db="EMBL/GenBank/DDBJ databases">
        <title>Whole genome shotgun sequence of Salinispora arenicola NBRC 105043.</title>
        <authorList>
            <person name="Komaki H."/>
            <person name="Tamura T."/>
        </authorList>
    </citation>
    <scope>NUCLEOTIDE SEQUENCE [LARGE SCALE GENOMIC DNA]</scope>
    <source>
        <strain evidence="13 16">NBRC 105043</strain>
    </source>
</reference>
<evidence type="ECO:0000256" key="2">
    <source>
        <dbReference type="ARBA" id="ARBA00022448"/>
    </source>
</evidence>
<dbReference type="AlphaFoldDB" id="A0A542XSL2"/>
<evidence type="ECO:0000256" key="8">
    <source>
        <dbReference type="ARBA" id="ARBA00023065"/>
    </source>
</evidence>
<keyword evidence="7 11" id="KW-0915">Sodium</keyword>
<evidence type="ECO:0000256" key="7">
    <source>
        <dbReference type="ARBA" id="ARBA00023053"/>
    </source>
</evidence>
<comment type="similarity">
    <text evidence="11">Belongs to the NhaA Na(+)/H(+) (TC 2.A.33) antiporter family.</text>
</comment>
<name>A0A542XSL2_SALAC</name>
<evidence type="ECO:0000313" key="14">
    <source>
        <dbReference type="EMBL" id="TQL38633.1"/>
    </source>
</evidence>
<keyword evidence="5 11" id="KW-0812">Transmembrane</keyword>
<dbReference type="GO" id="GO:0005886">
    <property type="term" value="C:plasma membrane"/>
    <property type="evidence" value="ECO:0007669"/>
    <property type="project" value="UniProtKB-SubCell"/>
</dbReference>
<dbReference type="GO" id="GO:0015385">
    <property type="term" value="F:sodium:proton antiporter activity"/>
    <property type="evidence" value="ECO:0007669"/>
    <property type="project" value="UniProtKB-UniRule"/>
</dbReference>
<dbReference type="InterPro" id="IPR023171">
    <property type="entry name" value="Na/H_antiporter_dom_sf"/>
</dbReference>
<dbReference type="EMBL" id="VFOL01000001">
    <property type="protein sequence ID" value="TQL38633.1"/>
    <property type="molecule type" value="Genomic_DNA"/>
</dbReference>
<feature type="transmembrane region" description="Helical" evidence="11">
    <location>
        <begin position="383"/>
        <end position="402"/>
    </location>
</feature>
<proteinExistence type="inferred from homology"/>
<evidence type="ECO:0000313" key="16">
    <source>
        <dbReference type="Proteomes" id="UP000677457"/>
    </source>
</evidence>
<keyword evidence="3 11" id="KW-0050">Antiport</keyword>
<comment type="function">
    <text evidence="11">Na(+)/H(+) antiporter that extrudes sodium in exchange for external protons.</text>
</comment>
<keyword evidence="4 11" id="KW-1003">Cell membrane</keyword>
<evidence type="ECO:0000256" key="5">
    <source>
        <dbReference type="ARBA" id="ARBA00022692"/>
    </source>
</evidence>
<feature type="transmembrane region" description="Helical" evidence="11">
    <location>
        <begin position="25"/>
        <end position="46"/>
    </location>
</feature>
<evidence type="ECO:0000313" key="13">
    <source>
        <dbReference type="EMBL" id="GIM84250.1"/>
    </source>
</evidence>
<dbReference type="Proteomes" id="UP000677457">
    <property type="component" value="Unassembled WGS sequence"/>
</dbReference>
<evidence type="ECO:0000256" key="4">
    <source>
        <dbReference type="ARBA" id="ARBA00022475"/>
    </source>
</evidence>
<evidence type="ECO:0000256" key="12">
    <source>
        <dbReference type="SAM" id="MobiDB-lite"/>
    </source>
</evidence>
<keyword evidence="6 11" id="KW-1133">Transmembrane helix</keyword>
<accession>A0A542XSL2</accession>
<reference evidence="14 15" key="1">
    <citation type="submission" date="2019-06" db="EMBL/GenBank/DDBJ databases">
        <title>Sequencing the genomes of 1000 actinobacteria strains.</title>
        <authorList>
            <person name="Klenk H.-P."/>
        </authorList>
    </citation>
    <scope>NUCLEOTIDE SEQUENCE [LARGE SCALE GENOMIC DNA]</scope>
    <source>
        <strain evidence="14 15">DSM 44819</strain>
    </source>
</reference>
<evidence type="ECO:0000313" key="15">
    <source>
        <dbReference type="Proteomes" id="UP000315983"/>
    </source>
</evidence>
<dbReference type="HAMAP" id="MF_01844">
    <property type="entry name" value="NhaA"/>
    <property type="match status" value="1"/>
</dbReference>
<dbReference type="Proteomes" id="UP000315983">
    <property type="component" value="Unassembled WGS sequence"/>
</dbReference>
<evidence type="ECO:0000256" key="11">
    <source>
        <dbReference type="HAMAP-Rule" id="MF_01844"/>
    </source>
</evidence>
<comment type="subcellular location">
    <subcellularLocation>
        <location evidence="1">Cell inner membrane</location>
        <topology evidence="1">Multi-pass membrane protein</topology>
    </subcellularLocation>
    <subcellularLocation>
        <location evidence="11">Cell membrane</location>
        <topology evidence="11">Multi-pass membrane protein</topology>
    </subcellularLocation>
</comment>
<evidence type="ECO:0000256" key="10">
    <source>
        <dbReference type="ARBA" id="ARBA00023201"/>
    </source>
</evidence>
<dbReference type="PANTHER" id="PTHR30341:SF0">
    <property type="entry name" value="NA(+)_H(+) ANTIPORTER NHAA"/>
    <property type="match status" value="1"/>
</dbReference>
<dbReference type="GO" id="GO:0006885">
    <property type="term" value="P:regulation of pH"/>
    <property type="evidence" value="ECO:0007669"/>
    <property type="project" value="UniProtKB-UniRule"/>
</dbReference>
<evidence type="ECO:0000256" key="9">
    <source>
        <dbReference type="ARBA" id="ARBA00023136"/>
    </source>
</evidence>
<dbReference type="Pfam" id="PF06965">
    <property type="entry name" value="Na_H_antiport_1"/>
    <property type="match status" value="1"/>
</dbReference>
<keyword evidence="2 11" id="KW-0813">Transport</keyword>
<dbReference type="GeneID" id="93773010"/>
<dbReference type="PANTHER" id="PTHR30341">
    <property type="entry name" value="SODIUM ION/PROTON ANTIPORTER NHAA-RELATED"/>
    <property type="match status" value="1"/>
</dbReference>
<feature type="transmembrane region" description="Helical" evidence="11">
    <location>
        <begin position="141"/>
        <end position="159"/>
    </location>
</feature>
<dbReference type="EMBL" id="BOQM01000010">
    <property type="protein sequence ID" value="GIM84250.1"/>
    <property type="molecule type" value="Genomic_DNA"/>
</dbReference>
<feature type="transmembrane region" description="Helical" evidence="11">
    <location>
        <begin position="196"/>
        <end position="213"/>
    </location>
</feature>
<keyword evidence="16" id="KW-1185">Reference proteome</keyword>
<dbReference type="Gene3D" id="1.20.1530.10">
    <property type="entry name" value="Na+/H+ antiporter like domain"/>
    <property type="match status" value="1"/>
</dbReference>
<feature type="transmembrane region" description="Helical" evidence="11">
    <location>
        <begin position="220"/>
        <end position="253"/>
    </location>
</feature>
<feature type="transmembrane region" description="Helical" evidence="11">
    <location>
        <begin position="166"/>
        <end position="190"/>
    </location>
</feature>
<feature type="compositionally biased region" description="Polar residues" evidence="12">
    <location>
        <begin position="437"/>
        <end position="451"/>
    </location>
</feature>
<evidence type="ECO:0000256" key="3">
    <source>
        <dbReference type="ARBA" id="ARBA00022449"/>
    </source>
</evidence>
<dbReference type="InterPro" id="IPR004670">
    <property type="entry name" value="NhaA"/>
</dbReference>
<gene>
    <name evidence="11" type="primary">nhaA</name>
    <name evidence="13" type="synonym">nhaA_1</name>
    <name evidence="14" type="ORF">FB564_3836</name>
    <name evidence="13" type="ORF">Sar04_16310</name>
</gene>
<sequence length="451" mass="46279">MDATRRDLPPGSVVRRRAGRIADVLRAETTGGALLLAGAVIALIWANSPGAAGYDAMRSFTIGPTWLHLDLSLAAWAKDGLLAVFFFVAGLELKREFVTGELRQPRRAAVPIAAAVGGVLAPAAVYVLITAAAGADALRGWAIPAATDIAFALAVLAVIGRHLPPAVRVFLLTLAVVDDLIAIMIIAVFYTASLSVTPLLATALPLVAFAILLRRRVTSVWLLLPLALTAWALVHASGVHATVAGVLLALVVPARPLHEHTAAPSLLERFEHAIKPVSVGLAVPVFALMSAGVAIGGLGGLVSALTDPVAVGVIAGLVIGKPLGVIAVTWLITRLTRTGLGNNLTWTHITGLSMLAGIGFTVSLLVGELSFAAGTERHDHVKIAIVAGSLIAAVLAAVILRLPHRAGPRGNDAIARDPDQARAGAATPRTAPGHSTPAATGANQPARSPAP</sequence>
<dbReference type="RefSeq" id="WP_029024822.1">
    <property type="nucleotide sequence ID" value="NZ_BOQM01000010.1"/>
</dbReference>
<feature type="transmembrane region" description="Helical" evidence="11">
    <location>
        <begin position="108"/>
        <end position="129"/>
    </location>
</feature>
<evidence type="ECO:0000256" key="6">
    <source>
        <dbReference type="ARBA" id="ARBA00022989"/>
    </source>
</evidence>
<protein>
    <recommendedName>
        <fullName evidence="11">Na(+)/H(+) antiporter NhaA</fullName>
    </recommendedName>
    <alternativeName>
        <fullName evidence="11">Sodium/proton antiporter NhaA</fullName>
    </alternativeName>
</protein>
<organism evidence="14 15">
    <name type="scientific">Salinispora arenicola</name>
    <dbReference type="NCBI Taxonomy" id="168697"/>
    <lineage>
        <taxon>Bacteria</taxon>
        <taxon>Bacillati</taxon>
        <taxon>Actinomycetota</taxon>
        <taxon>Actinomycetes</taxon>
        <taxon>Micromonosporales</taxon>
        <taxon>Micromonosporaceae</taxon>
        <taxon>Salinispora</taxon>
    </lineage>
</organism>
<feature type="transmembrane region" description="Helical" evidence="11">
    <location>
        <begin position="66"/>
        <end position="88"/>
    </location>
</feature>
<feature type="transmembrane region" description="Helical" evidence="11">
    <location>
        <begin position="309"/>
        <end position="332"/>
    </location>
</feature>
<evidence type="ECO:0000256" key="1">
    <source>
        <dbReference type="ARBA" id="ARBA00004429"/>
    </source>
</evidence>